<name>A0ABQ6FTP4_9CHLR</name>
<organism evidence="1 2">
    <name type="scientific">Dictyobacter halimunensis</name>
    <dbReference type="NCBI Taxonomy" id="3026934"/>
    <lineage>
        <taxon>Bacteria</taxon>
        <taxon>Bacillati</taxon>
        <taxon>Chloroflexota</taxon>
        <taxon>Ktedonobacteria</taxon>
        <taxon>Ktedonobacterales</taxon>
        <taxon>Dictyobacteraceae</taxon>
        <taxon>Dictyobacter</taxon>
    </lineage>
</organism>
<sequence length="67" mass="7780">MIFTPVSIEVYKRECEKKIENDGRIRIPTRELLSPSQRANMLCLPDDLSDQLLPRYCTLSNEELALI</sequence>
<comment type="caution">
    <text evidence="1">The sequence shown here is derived from an EMBL/GenBank/DDBJ whole genome shotgun (WGS) entry which is preliminary data.</text>
</comment>
<accession>A0ABQ6FTP4</accession>
<evidence type="ECO:0000313" key="2">
    <source>
        <dbReference type="Proteomes" id="UP001344906"/>
    </source>
</evidence>
<dbReference type="Proteomes" id="UP001344906">
    <property type="component" value="Unassembled WGS sequence"/>
</dbReference>
<dbReference type="EMBL" id="BSRI01000001">
    <property type="protein sequence ID" value="GLV55893.1"/>
    <property type="molecule type" value="Genomic_DNA"/>
</dbReference>
<keyword evidence="2" id="KW-1185">Reference proteome</keyword>
<protein>
    <submittedName>
        <fullName evidence="1">Uncharacterized protein</fullName>
    </submittedName>
</protein>
<reference evidence="1 2" key="1">
    <citation type="submission" date="2023-02" db="EMBL/GenBank/DDBJ databases">
        <title>Dictyobacter halimunensis sp. nov., a new member of the class Ktedonobacteria from forest soil in a geothermal area.</title>
        <authorList>
            <person name="Rachmania M.K."/>
            <person name="Ningsih F."/>
            <person name="Sakai Y."/>
            <person name="Yabe S."/>
            <person name="Yokota A."/>
            <person name="Sjamsuridzal W."/>
        </authorList>
    </citation>
    <scope>NUCLEOTIDE SEQUENCE [LARGE SCALE GENOMIC DNA]</scope>
    <source>
        <strain evidence="1 2">S3.2.2.5</strain>
    </source>
</reference>
<proteinExistence type="predicted"/>
<evidence type="ECO:0000313" key="1">
    <source>
        <dbReference type="EMBL" id="GLV55893.1"/>
    </source>
</evidence>
<gene>
    <name evidence="1" type="ORF">KDH_27370</name>
</gene>